<dbReference type="Proteomes" id="UP000789901">
    <property type="component" value="Unassembled WGS sequence"/>
</dbReference>
<name>A0ABN7XKY8_GIGMA</name>
<evidence type="ECO:0000313" key="1">
    <source>
        <dbReference type="EMBL" id="CAG8855710.1"/>
    </source>
</evidence>
<organism evidence="1 2">
    <name type="scientific">Gigaspora margarita</name>
    <dbReference type="NCBI Taxonomy" id="4874"/>
    <lineage>
        <taxon>Eukaryota</taxon>
        <taxon>Fungi</taxon>
        <taxon>Fungi incertae sedis</taxon>
        <taxon>Mucoromycota</taxon>
        <taxon>Glomeromycotina</taxon>
        <taxon>Glomeromycetes</taxon>
        <taxon>Diversisporales</taxon>
        <taxon>Gigasporaceae</taxon>
        <taxon>Gigaspora</taxon>
    </lineage>
</organism>
<dbReference type="Gene3D" id="3.90.79.10">
    <property type="entry name" value="Nucleoside Triphosphate Pyrophosphohydrolase"/>
    <property type="match status" value="1"/>
</dbReference>
<evidence type="ECO:0000313" key="2">
    <source>
        <dbReference type="Proteomes" id="UP000789901"/>
    </source>
</evidence>
<reference evidence="1 2" key="1">
    <citation type="submission" date="2021-06" db="EMBL/GenBank/DDBJ databases">
        <authorList>
            <person name="Kallberg Y."/>
            <person name="Tangrot J."/>
            <person name="Rosling A."/>
        </authorList>
    </citation>
    <scope>NUCLEOTIDE SEQUENCE [LARGE SCALE GENOMIC DNA]</scope>
    <source>
        <strain evidence="1 2">120-4 pot B 10/14</strain>
    </source>
</reference>
<dbReference type="EMBL" id="CAJVQB010152320">
    <property type="protein sequence ID" value="CAG8855710.1"/>
    <property type="molecule type" value="Genomic_DNA"/>
</dbReference>
<comment type="caution">
    <text evidence="1">The sequence shown here is derived from an EMBL/GenBank/DDBJ whole genome shotgun (WGS) entry which is preliminary data.</text>
</comment>
<feature type="non-terminal residue" evidence="1">
    <location>
        <position position="59"/>
    </location>
</feature>
<dbReference type="SUPFAM" id="SSF55811">
    <property type="entry name" value="Nudix"/>
    <property type="match status" value="1"/>
</dbReference>
<proteinExistence type="predicted"/>
<dbReference type="InterPro" id="IPR015797">
    <property type="entry name" value="NUDIX_hydrolase-like_dom_sf"/>
</dbReference>
<accession>A0ABN7XKY8</accession>
<sequence length="59" mass="7013">GSIEETDKGIFEAAKREYKEETSYEPEEKRMQLIFNHQYLSNNKNGTQLFIKGIHEYTQ</sequence>
<feature type="non-terminal residue" evidence="1">
    <location>
        <position position="1"/>
    </location>
</feature>
<protein>
    <submittedName>
        <fullName evidence="1">45663_t:CDS:1</fullName>
    </submittedName>
</protein>
<keyword evidence="2" id="KW-1185">Reference proteome</keyword>
<gene>
    <name evidence="1" type="ORF">GMARGA_LOCUS44531</name>
</gene>